<dbReference type="EMBL" id="FOFY01000005">
    <property type="protein sequence ID" value="SEQ72272.1"/>
    <property type="molecule type" value="Genomic_DNA"/>
</dbReference>
<organism evidence="1 2">
    <name type="scientific">Myroides profundi</name>
    <dbReference type="NCBI Taxonomy" id="480520"/>
    <lineage>
        <taxon>Bacteria</taxon>
        <taxon>Pseudomonadati</taxon>
        <taxon>Bacteroidota</taxon>
        <taxon>Flavobacteriia</taxon>
        <taxon>Flavobacteriales</taxon>
        <taxon>Flavobacteriaceae</taxon>
        <taxon>Myroides</taxon>
    </lineage>
</organism>
<evidence type="ECO:0000313" key="2">
    <source>
        <dbReference type="Proteomes" id="UP000183496"/>
    </source>
</evidence>
<keyword evidence="2" id="KW-1185">Reference proteome</keyword>
<protein>
    <submittedName>
        <fullName evidence="1">Uncharacterized protein</fullName>
    </submittedName>
</protein>
<comment type="caution">
    <text evidence="1">The sequence shown here is derived from an EMBL/GenBank/DDBJ whole genome shotgun (WGS) entry which is preliminary data.</text>
</comment>
<accession>A0AAJ4W3B9</accession>
<sequence>MKVIIPKGTTELILPFNADKKNVIPWDVMTVLKANKVETFEASELATHVIEYGKPFVEGVSPGTLKTLIKTKDGQNSVDFDCEYTGLHGNIIIDTGKYYNSKITSTPVPTKVEILRK</sequence>
<evidence type="ECO:0000313" key="1">
    <source>
        <dbReference type="EMBL" id="SEQ72272.1"/>
    </source>
</evidence>
<dbReference type="KEGG" id="mpw:MPR_2713"/>
<name>A0AAJ4W3B9_MYRPR</name>
<dbReference type="RefSeq" id="WP_041893328.1">
    <property type="nucleotide sequence ID" value="NZ_CP010817.1"/>
</dbReference>
<dbReference type="Proteomes" id="UP000183496">
    <property type="component" value="Unassembled WGS sequence"/>
</dbReference>
<gene>
    <name evidence="1" type="ORF">SAMN04488089_105156</name>
</gene>
<reference evidence="1 2" key="1">
    <citation type="submission" date="2016-10" db="EMBL/GenBank/DDBJ databases">
        <authorList>
            <person name="Varghese N."/>
            <person name="Submissions S."/>
        </authorList>
    </citation>
    <scope>NUCLEOTIDE SEQUENCE [LARGE SCALE GENOMIC DNA]</scope>
    <source>
        <strain evidence="2">DSM 19823 / KCTC 23066 / CCTCC M 208030 / D25</strain>
    </source>
</reference>
<dbReference type="AlphaFoldDB" id="A0AAJ4W3B9"/>
<proteinExistence type="predicted"/>